<evidence type="ECO:0000259" key="2">
    <source>
        <dbReference type="Pfam" id="PF03108"/>
    </source>
</evidence>
<accession>A0A397YZC1</accession>
<dbReference type="Pfam" id="PF03108">
    <property type="entry name" value="DBD_Tnp_Mut"/>
    <property type="match status" value="1"/>
</dbReference>
<gene>
    <name evidence="3" type="ORF">BRARA_F01881</name>
</gene>
<reference evidence="3 4" key="1">
    <citation type="submission" date="2018-06" db="EMBL/GenBank/DDBJ databases">
        <title>WGS assembly of Brassica rapa FPsc.</title>
        <authorList>
            <person name="Bowman J."/>
            <person name="Kohchi T."/>
            <person name="Yamato K."/>
            <person name="Jenkins J."/>
            <person name="Shu S."/>
            <person name="Ishizaki K."/>
            <person name="Yamaoka S."/>
            <person name="Nishihama R."/>
            <person name="Nakamura Y."/>
            <person name="Berger F."/>
            <person name="Adam C."/>
            <person name="Aki S."/>
            <person name="Althoff F."/>
            <person name="Araki T."/>
            <person name="Arteaga-Vazquez M."/>
            <person name="Balasubrmanian S."/>
            <person name="Bauer D."/>
            <person name="Boehm C."/>
            <person name="Briginshaw L."/>
            <person name="Caballero-Perez J."/>
            <person name="Catarino B."/>
            <person name="Chen F."/>
            <person name="Chiyoda S."/>
            <person name="Chovatia M."/>
            <person name="Davies K."/>
            <person name="Delmans M."/>
            <person name="Demura T."/>
            <person name="Dierschke T."/>
            <person name="Dolan L."/>
            <person name="Dorantes-Acosta A."/>
            <person name="Eklund D."/>
            <person name="Florent S."/>
            <person name="Flores-Sandoval E."/>
            <person name="Fujiyama A."/>
            <person name="Fukuzawa H."/>
            <person name="Galik B."/>
            <person name="Grimanelli D."/>
            <person name="Grimwood J."/>
            <person name="Grossniklaus U."/>
            <person name="Hamada T."/>
            <person name="Haseloff J."/>
            <person name="Hetherington A."/>
            <person name="Higo A."/>
            <person name="Hirakawa Y."/>
            <person name="Hundley H."/>
            <person name="Ikeda Y."/>
            <person name="Inoue K."/>
            <person name="Inoue S."/>
            <person name="Ishida S."/>
            <person name="Jia Q."/>
            <person name="Kakita M."/>
            <person name="Kanazawa T."/>
            <person name="Kawai Y."/>
            <person name="Kawashima T."/>
            <person name="Kennedy M."/>
            <person name="Kinose K."/>
            <person name="Kinoshita T."/>
            <person name="Kohara Y."/>
            <person name="Koide E."/>
            <person name="Komatsu K."/>
            <person name="Kopischke S."/>
            <person name="Kubo M."/>
            <person name="Kyozuka J."/>
            <person name="Lagercrantz U."/>
            <person name="Lin S."/>
            <person name="Lindquist E."/>
            <person name="Lipzen A."/>
            <person name="Lu C."/>
            <person name="Luna E."/>
            <person name="Martienssen R."/>
            <person name="Minamino N."/>
            <person name="Mizutani M."/>
            <person name="Mizutani M."/>
            <person name="Mochizuki N."/>
            <person name="Monte I."/>
            <person name="Mosher R."/>
            <person name="Nagasaki H."/>
            <person name="Nakagami H."/>
            <person name="Naramoto S."/>
            <person name="Nishitani K."/>
            <person name="Ohtani M."/>
            <person name="Okamoto T."/>
            <person name="Okumura M."/>
            <person name="Phillips J."/>
            <person name="Pollak B."/>
            <person name="Reinders A."/>
            <person name="Roevekamp M."/>
            <person name="Sano R."/>
            <person name="Sawa S."/>
            <person name="Schmid M."/>
            <person name="Shirakawa M."/>
            <person name="Solano R."/>
            <person name="Spunde A."/>
            <person name="Suetsugu N."/>
            <person name="Sugano S."/>
            <person name="Sugiyama A."/>
            <person name="Sun R."/>
            <person name="Suzuki Y."/>
            <person name="Takenaka M."/>
            <person name="Takezawa D."/>
            <person name="Tomogane H."/>
            <person name="Tsuzuki M."/>
            <person name="Ueda T."/>
            <person name="Umeda M."/>
            <person name="Ward J."/>
            <person name="Watanabe Y."/>
            <person name="Yazaki K."/>
            <person name="Yokoyama R."/>
            <person name="Yoshitake Y."/>
            <person name="Yotsui I."/>
            <person name="Zachgo S."/>
            <person name="Schmutz J."/>
        </authorList>
    </citation>
    <scope>NUCLEOTIDE SEQUENCE [LARGE SCALE GENOMIC DNA]</scope>
    <source>
        <strain evidence="4">cv. B-3</strain>
    </source>
</reference>
<dbReference type="Proteomes" id="UP000264353">
    <property type="component" value="Chromosome A6"/>
</dbReference>
<dbReference type="PANTHER" id="PTHR31973">
    <property type="entry name" value="POLYPROTEIN, PUTATIVE-RELATED"/>
    <property type="match status" value="1"/>
</dbReference>
<evidence type="ECO:0000256" key="1">
    <source>
        <dbReference type="SAM" id="MobiDB-lite"/>
    </source>
</evidence>
<evidence type="ECO:0000313" key="3">
    <source>
        <dbReference type="EMBL" id="RID58591.1"/>
    </source>
</evidence>
<dbReference type="InterPro" id="IPR004332">
    <property type="entry name" value="Transposase_MuDR"/>
</dbReference>
<proteinExistence type="predicted"/>
<feature type="region of interest" description="Disordered" evidence="1">
    <location>
        <begin position="455"/>
        <end position="513"/>
    </location>
</feature>
<feature type="compositionally biased region" description="Basic and acidic residues" evidence="1">
    <location>
        <begin position="482"/>
        <end position="501"/>
    </location>
</feature>
<feature type="region of interest" description="Disordered" evidence="1">
    <location>
        <begin position="525"/>
        <end position="561"/>
    </location>
</feature>
<dbReference type="AlphaFoldDB" id="A0A397YZC1"/>
<evidence type="ECO:0000313" key="4">
    <source>
        <dbReference type="Proteomes" id="UP000264353"/>
    </source>
</evidence>
<dbReference type="EMBL" id="CM010633">
    <property type="protein sequence ID" value="RID58591.1"/>
    <property type="molecule type" value="Genomic_DNA"/>
</dbReference>
<name>A0A397YZC1_BRACM</name>
<sequence>MDHGKIRIYFQGKAESTVTSYKGGEVLQLVCSPQMLFANMSDALEKSLFGQRVWYKLPSENFGELKMMYSGTGDRYNGDAEMLDEDARVEKNLEGFVDEEENYNDEVTPQNSDCEGDERQYQRCKKWNGALKLGQVFVTLSEFKEAVVDYSLKNGFNVKFTRWGSQKSEVRCAIHQSCKFRIYCSFERSVGMFMIKTFEDEHSCIPDGCSRVVKGRMIANLLIWLAHCPTIFGIDGCFLKNNVQGQFLAAVGRYTNNQLFPVAWAVIQHRMCALHIYGNLRRSLIGKELPKYLFWAVAKSFNIGDYDRALTALKAFDAGVYEAVLSKNPSNCRRAFFSSTLVFEDLSNNFYGSYNNTLNTAREMPLVEMLEKTNVLRWQGKYSEKVVETIKEEKKHLFDYRIVPSGNGLYEVGENSHTYTLDPLQYVSHWYLTSTWRQQYSDPIRPVNGINFRRSFGEKTVEPPPRDVPLPTKKKEKKRIKGKNESPQKKKKGKELQEPKKKMIKLSMEGRSSHCGRCEISCYNSRSCPNQGCPVYRPKKQVSGPSQSEGRTQPSQNLDFG</sequence>
<protein>
    <recommendedName>
        <fullName evidence="2">Transposase MuDR plant domain-containing protein</fullName>
    </recommendedName>
</protein>
<feature type="compositionally biased region" description="Polar residues" evidence="1">
    <location>
        <begin position="543"/>
        <end position="561"/>
    </location>
</feature>
<dbReference type="PANTHER" id="PTHR31973:SF187">
    <property type="entry name" value="MUTATOR TRANSPOSASE MUDRA PROTEIN"/>
    <property type="match status" value="1"/>
</dbReference>
<feature type="compositionally biased region" description="Basic and acidic residues" evidence="1">
    <location>
        <begin position="455"/>
        <end position="465"/>
    </location>
</feature>
<feature type="domain" description="Transposase MuDR plant" evidence="2">
    <location>
        <begin position="131"/>
        <end position="195"/>
    </location>
</feature>
<organism evidence="3 4">
    <name type="scientific">Brassica campestris</name>
    <name type="common">Field mustard</name>
    <dbReference type="NCBI Taxonomy" id="3711"/>
    <lineage>
        <taxon>Eukaryota</taxon>
        <taxon>Viridiplantae</taxon>
        <taxon>Streptophyta</taxon>
        <taxon>Embryophyta</taxon>
        <taxon>Tracheophyta</taxon>
        <taxon>Spermatophyta</taxon>
        <taxon>Magnoliopsida</taxon>
        <taxon>eudicotyledons</taxon>
        <taxon>Gunneridae</taxon>
        <taxon>Pentapetalae</taxon>
        <taxon>rosids</taxon>
        <taxon>malvids</taxon>
        <taxon>Brassicales</taxon>
        <taxon>Brassicaceae</taxon>
        <taxon>Brassiceae</taxon>
        <taxon>Brassica</taxon>
    </lineage>
</organism>
<feature type="compositionally biased region" description="Basic residues" evidence="1">
    <location>
        <begin position="472"/>
        <end position="481"/>
    </location>
</feature>